<dbReference type="InterPro" id="IPR016444">
    <property type="entry name" value="Synaptobrevin/VAMP"/>
</dbReference>
<dbReference type="EMBL" id="CABVLU010000001">
    <property type="protein sequence ID" value="VVT44627.1"/>
    <property type="molecule type" value="Genomic_DNA"/>
</dbReference>
<evidence type="ECO:0000259" key="4">
    <source>
        <dbReference type="PROSITE" id="PS50892"/>
    </source>
</evidence>
<dbReference type="GO" id="GO:0016192">
    <property type="term" value="P:vesicle-mediated transport"/>
    <property type="evidence" value="ECO:0007669"/>
    <property type="project" value="InterPro"/>
</dbReference>
<protein>
    <recommendedName>
        <fullName evidence="4">V-SNARE coiled-coil homology domain-containing protein</fullName>
    </recommendedName>
</protein>
<keyword evidence="3" id="KW-0812">Transmembrane</keyword>
<organism evidence="5 6">
    <name type="scientific">Magnusiomyces paraingens</name>
    <dbReference type="NCBI Taxonomy" id="2606893"/>
    <lineage>
        <taxon>Eukaryota</taxon>
        <taxon>Fungi</taxon>
        <taxon>Dikarya</taxon>
        <taxon>Ascomycota</taxon>
        <taxon>Saccharomycotina</taxon>
        <taxon>Dipodascomycetes</taxon>
        <taxon>Dipodascales</taxon>
        <taxon>Dipodascaceae</taxon>
        <taxon>Magnusiomyces</taxon>
    </lineage>
</organism>
<dbReference type="InterPro" id="IPR042855">
    <property type="entry name" value="V_SNARE_CC"/>
</dbReference>
<dbReference type="PANTHER" id="PTHR45701">
    <property type="entry name" value="SYNAPTOBREVIN FAMILY MEMBER"/>
    <property type="match status" value="1"/>
</dbReference>
<dbReference type="OrthoDB" id="190375at2759"/>
<accession>A0A5E8B024</accession>
<keyword evidence="1" id="KW-0175">Coiled coil</keyword>
<dbReference type="PROSITE" id="PS50892">
    <property type="entry name" value="V_SNARE"/>
    <property type="match status" value="1"/>
</dbReference>
<evidence type="ECO:0000313" key="6">
    <source>
        <dbReference type="Proteomes" id="UP000398389"/>
    </source>
</evidence>
<sequence length="110" mass="12412">MSNQNSNYIALQERPNMSGPTSTEQIQDTVNQTINVMKDNVQKMAVRDDQLNRLEEGANNLAESAGQFRQQSQQVKKRMWVKNTKMKVCLAIGIIVLIAVIVIPLVVHFT</sequence>
<dbReference type="SUPFAM" id="SSF58038">
    <property type="entry name" value="SNARE fusion complex"/>
    <property type="match status" value="1"/>
</dbReference>
<name>A0A5E8B024_9ASCO</name>
<feature type="region of interest" description="Disordered" evidence="2">
    <location>
        <begin position="1"/>
        <end position="23"/>
    </location>
</feature>
<dbReference type="GeneID" id="43579303"/>
<gene>
    <name evidence="5" type="ORF">SAPINGB_P000479</name>
</gene>
<dbReference type="RefSeq" id="XP_031851094.1">
    <property type="nucleotide sequence ID" value="XM_031995203.1"/>
</dbReference>
<dbReference type="Gene3D" id="1.20.5.110">
    <property type="match status" value="1"/>
</dbReference>
<keyword evidence="3" id="KW-1133">Transmembrane helix</keyword>
<evidence type="ECO:0000313" key="5">
    <source>
        <dbReference type="EMBL" id="VVT44627.1"/>
    </source>
</evidence>
<dbReference type="InterPro" id="IPR001388">
    <property type="entry name" value="Synaptobrevin-like"/>
</dbReference>
<dbReference type="GO" id="GO:0016020">
    <property type="term" value="C:membrane"/>
    <property type="evidence" value="ECO:0007669"/>
    <property type="project" value="InterPro"/>
</dbReference>
<dbReference type="PIRSF" id="PIRSF005409">
    <property type="entry name" value="Synaptobrevin_euk"/>
    <property type="match status" value="1"/>
</dbReference>
<feature type="transmembrane region" description="Helical" evidence="3">
    <location>
        <begin position="88"/>
        <end position="107"/>
    </location>
</feature>
<dbReference type="AlphaFoldDB" id="A0A5E8B024"/>
<dbReference type="Pfam" id="PF00957">
    <property type="entry name" value="Synaptobrevin"/>
    <property type="match status" value="1"/>
</dbReference>
<keyword evidence="3" id="KW-0472">Membrane</keyword>
<keyword evidence="6" id="KW-1185">Reference proteome</keyword>
<dbReference type="PRINTS" id="PR00219">
    <property type="entry name" value="SYNAPTOBREVN"/>
</dbReference>
<evidence type="ECO:0000256" key="2">
    <source>
        <dbReference type="SAM" id="MobiDB-lite"/>
    </source>
</evidence>
<proteinExistence type="predicted"/>
<evidence type="ECO:0000256" key="1">
    <source>
        <dbReference type="PROSITE-ProRule" id="PRU00290"/>
    </source>
</evidence>
<dbReference type="Proteomes" id="UP000398389">
    <property type="component" value="Unassembled WGS sequence"/>
</dbReference>
<reference evidence="5 6" key="1">
    <citation type="submission" date="2019-09" db="EMBL/GenBank/DDBJ databases">
        <authorList>
            <person name="Brejova B."/>
        </authorList>
    </citation>
    <scope>NUCLEOTIDE SEQUENCE [LARGE SCALE GENOMIC DNA]</scope>
</reference>
<evidence type="ECO:0000256" key="3">
    <source>
        <dbReference type="SAM" id="Phobius"/>
    </source>
</evidence>
<feature type="domain" description="V-SNARE coiled-coil homology" evidence="4">
    <location>
        <begin position="22"/>
        <end position="82"/>
    </location>
</feature>